<dbReference type="Proteomes" id="UP000276133">
    <property type="component" value="Unassembled WGS sequence"/>
</dbReference>
<evidence type="ECO:0000313" key="1">
    <source>
        <dbReference type="EMBL" id="RNA26240.1"/>
    </source>
</evidence>
<protein>
    <recommendedName>
        <fullName evidence="3">RNA-directed DNA polymerase from mobile element jockey-like</fullName>
    </recommendedName>
</protein>
<proteinExistence type="predicted"/>
<keyword evidence="2" id="KW-1185">Reference proteome</keyword>
<comment type="caution">
    <text evidence="1">The sequence shown here is derived from an EMBL/GenBank/DDBJ whole genome shotgun (WGS) entry which is preliminary data.</text>
</comment>
<organism evidence="1 2">
    <name type="scientific">Brachionus plicatilis</name>
    <name type="common">Marine rotifer</name>
    <name type="synonym">Brachionus muelleri</name>
    <dbReference type="NCBI Taxonomy" id="10195"/>
    <lineage>
        <taxon>Eukaryota</taxon>
        <taxon>Metazoa</taxon>
        <taxon>Spiralia</taxon>
        <taxon>Gnathifera</taxon>
        <taxon>Rotifera</taxon>
        <taxon>Eurotatoria</taxon>
        <taxon>Monogononta</taxon>
        <taxon>Pseudotrocha</taxon>
        <taxon>Ploima</taxon>
        <taxon>Brachionidae</taxon>
        <taxon>Brachionus</taxon>
    </lineage>
</organism>
<dbReference type="AlphaFoldDB" id="A0A3M7RS46"/>
<dbReference type="EMBL" id="REGN01002771">
    <property type="protein sequence ID" value="RNA26240.1"/>
    <property type="molecule type" value="Genomic_DNA"/>
</dbReference>
<evidence type="ECO:0000313" key="2">
    <source>
        <dbReference type="Proteomes" id="UP000276133"/>
    </source>
</evidence>
<evidence type="ECO:0008006" key="3">
    <source>
        <dbReference type="Google" id="ProtNLM"/>
    </source>
</evidence>
<sequence>MCALKAIQKLQQKMKNGSAKRKILYKILQANYNLYKNSAIFCKMCTIKKHLIKTCNKLQNFCRAYNLFGII</sequence>
<name>A0A3M7RS46_BRAPC</name>
<reference evidence="1 2" key="1">
    <citation type="journal article" date="2018" name="Sci. Rep.">
        <title>Genomic signatures of local adaptation to the degree of environmental predictability in rotifers.</title>
        <authorList>
            <person name="Franch-Gras L."/>
            <person name="Hahn C."/>
            <person name="Garcia-Roger E.M."/>
            <person name="Carmona M.J."/>
            <person name="Serra M."/>
            <person name="Gomez A."/>
        </authorList>
    </citation>
    <scope>NUCLEOTIDE SEQUENCE [LARGE SCALE GENOMIC DNA]</scope>
    <source>
        <strain evidence="1">HYR1</strain>
    </source>
</reference>
<gene>
    <name evidence="1" type="ORF">BpHYR1_044245</name>
</gene>
<accession>A0A3M7RS46</accession>